<dbReference type="EMBL" id="CAJNOH010000143">
    <property type="protein sequence ID" value="CAF0903129.1"/>
    <property type="molecule type" value="Genomic_DNA"/>
</dbReference>
<dbReference type="Proteomes" id="UP000663854">
    <property type="component" value="Unassembled WGS sequence"/>
</dbReference>
<reference evidence="1" key="1">
    <citation type="submission" date="2021-02" db="EMBL/GenBank/DDBJ databases">
        <authorList>
            <person name="Nowell W R."/>
        </authorList>
    </citation>
    <scope>NUCLEOTIDE SEQUENCE</scope>
</reference>
<gene>
    <name evidence="2" type="ORF">JXQ802_LOCUS11102</name>
    <name evidence="3" type="ORF">JXQ802_LOCUS11139</name>
    <name evidence="1" type="ORF">PYM288_LOCUS9627</name>
</gene>
<sequence length="319" mass="37106">MNTDRHRWSWRSCFAVVKHNKKTKKQINHQSILQRINSNGNTHNKHIEKINENSNIVNKSIEAENPIDNKDESCLISEAPMSNEYDKYIIDSSCIIKIDPLFNDNENNLIDGDTIQKINNDHFNSTINNLNVSSTIKSTQLDSIIEHYYEDNYDHFDQPTNLVRLCCDREIVDDSNNLYSRLFDLSQMKHVITQFNENGNLLNEFTCQIDKLKIKANNIFRTSAVMPRDAELLEARYSTLLSTIEILSLLLKIGQIPACRSLINRLIFSIEQRMEQLNKLVQLTLISTENNQQRRDINDEDFLSFRSALSSYEHLFTTS</sequence>
<dbReference type="EMBL" id="CAJNOL010000218">
    <property type="protein sequence ID" value="CAF0940659.1"/>
    <property type="molecule type" value="Genomic_DNA"/>
</dbReference>
<proteinExistence type="predicted"/>
<comment type="caution">
    <text evidence="1">The sequence shown here is derived from an EMBL/GenBank/DDBJ whole genome shotgun (WGS) entry which is preliminary data.</text>
</comment>
<evidence type="ECO:0000313" key="4">
    <source>
        <dbReference type="Proteomes" id="UP000663854"/>
    </source>
</evidence>
<dbReference type="EMBL" id="CAJNOL010000217">
    <property type="protein sequence ID" value="CAF0939990.1"/>
    <property type="molecule type" value="Genomic_DNA"/>
</dbReference>
<accession>A0A813ZRL2</accession>
<protein>
    <submittedName>
        <fullName evidence="1">Uncharacterized protein</fullName>
    </submittedName>
</protein>
<evidence type="ECO:0000313" key="2">
    <source>
        <dbReference type="EMBL" id="CAF0939990.1"/>
    </source>
</evidence>
<dbReference type="AlphaFoldDB" id="A0A813ZRL2"/>
<name>A0A813ZRL2_9BILA</name>
<keyword evidence="5" id="KW-1185">Reference proteome</keyword>
<evidence type="ECO:0000313" key="1">
    <source>
        <dbReference type="EMBL" id="CAF0903129.1"/>
    </source>
</evidence>
<evidence type="ECO:0000313" key="3">
    <source>
        <dbReference type="EMBL" id="CAF0940659.1"/>
    </source>
</evidence>
<organism evidence="1 4">
    <name type="scientific">Rotaria sordida</name>
    <dbReference type="NCBI Taxonomy" id="392033"/>
    <lineage>
        <taxon>Eukaryota</taxon>
        <taxon>Metazoa</taxon>
        <taxon>Spiralia</taxon>
        <taxon>Gnathifera</taxon>
        <taxon>Rotifera</taxon>
        <taxon>Eurotatoria</taxon>
        <taxon>Bdelloidea</taxon>
        <taxon>Philodinida</taxon>
        <taxon>Philodinidae</taxon>
        <taxon>Rotaria</taxon>
    </lineage>
</organism>
<dbReference type="Proteomes" id="UP000663870">
    <property type="component" value="Unassembled WGS sequence"/>
</dbReference>
<evidence type="ECO:0000313" key="5">
    <source>
        <dbReference type="Proteomes" id="UP000663870"/>
    </source>
</evidence>